<proteinExistence type="predicted"/>
<organism evidence="1 2">
    <name type="scientific">Acidithiobacillus ferrooxidans</name>
    <name type="common">Thiobacillus ferrooxidans</name>
    <dbReference type="NCBI Taxonomy" id="920"/>
    <lineage>
        <taxon>Bacteria</taxon>
        <taxon>Pseudomonadati</taxon>
        <taxon>Pseudomonadota</taxon>
        <taxon>Acidithiobacillia</taxon>
        <taxon>Acidithiobacillales</taxon>
        <taxon>Acidithiobacillaceae</taxon>
        <taxon>Acidithiobacillus</taxon>
    </lineage>
</organism>
<protein>
    <submittedName>
        <fullName evidence="1">Uncharacterized protein</fullName>
    </submittedName>
</protein>
<sequence>MQVIESPEINRHPSPRLGTAAEVRMEMARLYREARTGQMEVSDATKLAYLLTQLATLMRIDDLEQRTAALERILKSEVKR</sequence>
<dbReference type="Proteomes" id="UP000078302">
    <property type="component" value="Unassembled WGS sequence"/>
</dbReference>
<dbReference type="OrthoDB" id="8911580at2"/>
<reference evidence="1 2" key="1">
    <citation type="submission" date="2016-04" db="EMBL/GenBank/DDBJ databases">
        <title>Acidithiobacillus ferrooxidans genome sequencing and assembly.</title>
        <authorList>
            <person name="Zhou Z."/>
        </authorList>
    </citation>
    <scope>NUCLEOTIDE SEQUENCE [LARGE SCALE GENOMIC DNA]</scope>
    <source>
        <strain evidence="1 2">BY0502</strain>
    </source>
</reference>
<keyword evidence="2" id="KW-1185">Reference proteome</keyword>
<evidence type="ECO:0000313" key="2">
    <source>
        <dbReference type="Proteomes" id="UP000078302"/>
    </source>
</evidence>
<comment type="caution">
    <text evidence="1">The sequence shown here is derived from an EMBL/GenBank/DDBJ whole genome shotgun (WGS) entry which is preliminary data.</text>
</comment>
<evidence type="ECO:0000313" key="1">
    <source>
        <dbReference type="EMBL" id="OAP87413.1"/>
    </source>
</evidence>
<accession>A0A179B828</accession>
<name>A0A179B828_ACIFR</name>
<dbReference type="EMBL" id="LVXZ01000246">
    <property type="protein sequence ID" value="OAP87413.1"/>
    <property type="molecule type" value="Genomic_DNA"/>
</dbReference>
<gene>
    <name evidence="1" type="ORF">A4H96_14190</name>
</gene>
<dbReference type="AlphaFoldDB" id="A0A179B828"/>